<proteinExistence type="inferred from homology"/>
<feature type="domain" description="FMN hydroxy acid dehydrogenase" evidence="8">
    <location>
        <begin position="1"/>
        <end position="380"/>
    </location>
</feature>
<feature type="binding site" evidence="7">
    <location>
        <position position="251"/>
    </location>
    <ligand>
        <name>FMN</name>
        <dbReference type="ChEBI" id="CHEBI:58210"/>
    </ligand>
</feature>
<dbReference type="STRING" id="1842727.RD110_22745"/>
<keyword evidence="3 7" id="KW-0288">FMN</keyword>
<dbReference type="InterPro" id="IPR037396">
    <property type="entry name" value="FMN_HAD"/>
</dbReference>
<feature type="binding site" evidence="7">
    <location>
        <position position="273"/>
    </location>
    <ligand>
        <name>FMN</name>
        <dbReference type="ChEBI" id="CHEBI:58210"/>
    </ligand>
</feature>
<feature type="active site" description="Proton acceptor" evidence="6">
    <location>
        <position position="275"/>
    </location>
</feature>
<comment type="similarity">
    <text evidence="5">Belongs to the FMN-dependent alpha-hydroxy acid dehydrogenase family.</text>
</comment>
<protein>
    <submittedName>
        <fullName evidence="9">Alpha-hydroxy-acid oxidizing enzyme</fullName>
    </submittedName>
</protein>
<feature type="binding site" evidence="7">
    <location>
        <begin position="329"/>
        <end position="330"/>
    </location>
    <ligand>
        <name>FMN</name>
        <dbReference type="ChEBI" id="CHEBI:58210"/>
    </ligand>
</feature>
<dbReference type="InterPro" id="IPR013785">
    <property type="entry name" value="Aldolase_TIM"/>
</dbReference>
<keyword evidence="4" id="KW-0560">Oxidoreductase</keyword>
<feature type="binding site" evidence="7">
    <location>
        <position position="164"/>
    </location>
    <ligand>
        <name>glyoxylate</name>
        <dbReference type="ChEBI" id="CHEBI:36655"/>
    </ligand>
</feature>
<dbReference type="PIRSF" id="PIRSF000138">
    <property type="entry name" value="Al-hdrx_acd_dh"/>
    <property type="match status" value="1"/>
</dbReference>
<dbReference type="FunFam" id="3.20.20.70:FF:000029">
    <property type="entry name" value="L-lactate dehydrogenase"/>
    <property type="match status" value="1"/>
</dbReference>
<organism evidence="9 10">
    <name type="scientific">Rhodoferax koreensis</name>
    <dbReference type="NCBI Taxonomy" id="1842727"/>
    <lineage>
        <taxon>Bacteria</taxon>
        <taxon>Pseudomonadati</taxon>
        <taxon>Pseudomonadota</taxon>
        <taxon>Betaproteobacteria</taxon>
        <taxon>Burkholderiales</taxon>
        <taxon>Comamonadaceae</taxon>
        <taxon>Rhodoferax</taxon>
    </lineage>
</organism>
<dbReference type="Pfam" id="PF01070">
    <property type="entry name" value="FMN_dh"/>
    <property type="match status" value="1"/>
</dbReference>
<feature type="binding site" evidence="7">
    <location>
        <position position="155"/>
    </location>
    <ligand>
        <name>FMN</name>
        <dbReference type="ChEBI" id="CHEBI:58210"/>
    </ligand>
</feature>
<gene>
    <name evidence="9" type="ORF">RD110_22745</name>
</gene>
<feature type="binding site" evidence="7">
    <location>
        <position position="127"/>
    </location>
    <ligand>
        <name>FMN</name>
        <dbReference type="ChEBI" id="CHEBI:58210"/>
    </ligand>
</feature>
<evidence type="ECO:0000313" key="10">
    <source>
        <dbReference type="Proteomes" id="UP000186609"/>
    </source>
</evidence>
<name>A0A1P8K4F2_9BURK</name>
<keyword evidence="10" id="KW-1185">Reference proteome</keyword>
<comment type="cofactor">
    <cofactor evidence="1">
        <name>FMN</name>
        <dbReference type="ChEBI" id="CHEBI:58210"/>
    </cofactor>
</comment>
<dbReference type="Proteomes" id="UP000186609">
    <property type="component" value="Chromosome"/>
</dbReference>
<dbReference type="InterPro" id="IPR000262">
    <property type="entry name" value="FMN-dep_DH"/>
</dbReference>
<dbReference type="KEGG" id="rhy:RD110_22745"/>
<dbReference type="PANTHER" id="PTHR10578">
    <property type="entry name" value="S -2-HYDROXY-ACID OXIDASE-RELATED"/>
    <property type="match status" value="1"/>
</dbReference>
<reference evidence="9 10" key="1">
    <citation type="submission" date="2017-01" db="EMBL/GenBank/DDBJ databases">
        <authorList>
            <person name="Mah S.A."/>
            <person name="Swanson W.J."/>
            <person name="Moy G.W."/>
            <person name="Vacquier V.D."/>
        </authorList>
    </citation>
    <scope>NUCLEOTIDE SEQUENCE [LARGE SCALE GENOMIC DNA]</scope>
    <source>
        <strain evidence="9 10">DCY110</strain>
    </source>
</reference>
<evidence type="ECO:0000256" key="4">
    <source>
        <dbReference type="ARBA" id="ARBA00023002"/>
    </source>
</evidence>
<feature type="binding site" evidence="7">
    <location>
        <position position="275"/>
    </location>
    <ligand>
        <name>glyoxylate</name>
        <dbReference type="ChEBI" id="CHEBI:36655"/>
    </ligand>
</feature>
<dbReference type="EMBL" id="CP019236">
    <property type="protein sequence ID" value="APW40893.1"/>
    <property type="molecule type" value="Genomic_DNA"/>
</dbReference>
<evidence type="ECO:0000256" key="1">
    <source>
        <dbReference type="ARBA" id="ARBA00001917"/>
    </source>
</evidence>
<evidence type="ECO:0000256" key="2">
    <source>
        <dbReference type="ARBA" id="ARBA00022630"/>
    </source>
</evidence>
<evidence type="ECO:0000256" key="6">
    <source>
        <dbReference type="PIRSR" id="PIRSR000138-1"/>
    </source>
</evidence>
<evidence type="ECO:0000256" key="7">
    <source>
        <dbReference type="PIRSR" id="PIRSR000138-2"/>
    </source>
</evidence>
<dbReference type="PROSITE" id="PS51349">
    <property type="entry name" value="FMN_HYDROXY_ACID_DH_2"/>
    <property type="match status" value="1"/>
</dbReference>
<feature type="binding site" evidence="7">
    <location>
        <position position="107"/>
    </location>
    <ligand>
        <name>FMN</name>
        <dbReference type="ChEBI" id="CHEBI:58210"/>
    </ligand>
</feature>
<dbReference type="GO" id="GO:0004459">
    <property type="term" value="F:L-lactate dehydrogenase (NAD+) activity"/>
    <property type="evidence" value="ECO:0007669"/>
    <property type="project" value="TreeGrafter"/>
</dbReference>
<dbReference type="AlphaFoldDB" id="A0A1P8K4F2"/>
<feature type="binding site" evidence="7">
    <location>
        <begin position="78"/>
        <end position="80"/>
    </location>
    <ligand>
        <name>FMN</name>
        <dbReference type="ChEBI" id="CHEBI:58210"/>
    </ligand>
</feature>
<evidence type="ECO:0000256" key="5">
    <source>
        <dbReference type="ARBA" id="ARBA00024042"/>
    </source>
</evidence>
<dbReference type="SUPFAM" id="SSF51395">
    <property type="entry name" value="FMN-linked oxidoreductases"/>
    <property type="match status" value="1"/>
</dbReference>
<evidence type="ECO:0000259" key="8">
    <source>
        <dbReference type="PROSITE" id="PS51349"/>
    </source>
</evidence>
<accession>A0A1P8K4F2</accession>
<evidence type="ECO:0000256" key="3">
    <source>
        <dbReference type="ARBA" id="ARBA00022643"/>
    </source>
</evidence>
<feature type="binding site" evidence="7">
    <location>
        <position position="278"/>
    </location>
    <ligand>
        <name>glyoxylate</name>
        <dbReference type="ChEBI" id="CHEBI:36655"/>
    </ligand>
</feature>
<feature type="binding site" evidence="7">
    <location>
        <begin position="306"/>
        <end position="310"/>
    </location>
    <ligand>
        <name>FMN</name>
        <dbReference type="ChEBI" id="CHEBI:58210"/>
    </ligand>
</feature>
<dbReference type="PANTHER" id="PTHR10578:SF107">
    <property type="entry name" value="2-HYDROXYACID OXIDASE 1"/>
    <property type="match status" value="1"/>
</dbReference>
<dbReference type="GO" id="GO:0005886">
    <property type="term" value="C:plasma membrane"/>
    <property type="evidence" value="ECO:0007669"/>
    <property type="project" value="TreeGrafter"/>
</dbReference>
<dbReference type="GO" id="GO:0009060">
    <property type="term" value="P:aerobic respiration"/>
    <property type="evidence" value="ECO:0007669"/>
    <property type="project" value="TreeGrafter"/>
</dbReference>
<dbReference type="PROSITE" id="PS00557">
    <property type="entry name" value="FMN_HYDROXY_ACID_DH_1"/>
    <property type="match status" value="1"/>
</dbReference>
<dbReference type="InterPro" id="IPR008259">
    <property type="entry name" value="FMN_hydac_DH_AS"/>
</dbReference>
<sequence>MDRAFSIDDLAALARRRLPRAVYDFYEGGAEDETSLRANREAFGGVRLLPRALVDVGTVDTAASLLGATVALPLGIAPMGAVGFGRRGGDVDLARAAAKAGIPYVLSTTGTASIERIGDVGGRLWFQLYPLKRRDAAVRLVERARAAGFEALVLTVDVPVGGKRERDLRNDFAMPFRYTPRNVLDFASRPAWALDMLWHGVPVLENMAGLADTAADASQMASSVGREFDPAFGWHDLDALRDAWRGKLIVKGILRAADARRAVDIGCDGVIVSNHGGRQLDAAVDSLTALPAIVAEVGHRADVMVDGGIRRGSDIVKALALGAKAVLIGRPALYGVCAQGEAGATRSIDILRDELVRTLRLCGLPAVARVTADALYEPEAIFGARHTGEAAHGTASAGAVHRE</sequence>
<dbReference type="InterPro" id="IPR012133">
    <property type="entry name" value="Alpha-hydoxy_acid_DH_FMN"/>
</dbReference>
<dbReference type="GO" id="GO:0010181">
    <property type="term" value="F:FMN binding"/>
    <property type="evidence" value="ECO:0007669"/>
    <property type="project" value="InterPro"/>
</dbReference>
<keyword evidence="2 7" id="KW-0285">Flavoprotein</keyword>
<feature type="binding site" evidence="7">
    <location>
        <position position="129"/>
    </location>
    <ligand>
        <name>glyoxylate</name>
        <dbReference type="ChEBI" id="CHEBI:36655"/>
    </ligand>
</feature>
<evidence type="ECO:0000313" key="9">
    <source>
        <dbReference type="EMBL" id="APW40893.1"/>
    </source>
</evidence>
<dbReference type="Gene3D" id="3.20.20.70">
    <property type="entry name" value="Aldolase class I"/>
    <property type="match status" value="1"/>
</dbReference>